<accession>A0A562PRL9</accession>
<evidence type="ECO:0000313" key="3">
    <source>
        <dbReference type="Proteomes" id="UP000316905"/>
    </source>
</evidence>
<dbReference type="Proteomes" id="UP000316905">
    <property type="component" value="Unassembled WGS sequence"/>
</dbReference>
<gene>
    <name evidence="2" type="ORF">IQ22_04367</name>
</gene>
<name>A0A562PRL9_9PSED</name>
<organism evidence="2 3">
    <name type="scientific">Pseudomonas duriflava</name>
    <dbReference type="NCBI Taxonomy" id="459528"/>
    <lineage>
        <taxon>Bacteria</taxon>
        <taxon>Pseudomonadati</taxon>
        <taxon>Pseudomonadota</taxon>
        <taxon>Gammaproteobacteria</taxon>
        <taxon>Pseudomonadales</taxon>
        <taxon>Pseudomonadaceae</taxon>
        <taxon>Pseudomonas</taxon>
    </lineage>
</organism>
<dbReference type="InterPro" id="IPR009649">
    <property type="entry name" value="TraU"/>
</dbReference>
<dbReference type="PROSITE" id="PS51257">
    <property type="entry name" value="PROKAR_LIPOPROTEIN"/>
    <property type="match status" value="1"/>
</dbReference>
<feature type="signal peptide" evidence="1">
    <location>
        <begin position="1"/>
        <end position="26"/>
    </location>
</feature>
<reference evidence="2 3" key="1">
    <citation type="journal article" date="2015" name="Stand. Genomic Sci.">
        <title>Genomic Encyclopedia of Bacterial and Archaeal Type Strains, Phase III: the genomes of soil and plant-associated and newly described type strains.</title>
        <authorList>
            <person name="Whitman W.B."/>
            <person name="Woyke T."/>
            <person name="Klenk H.P."/>
            <person name="Zhou Y."/>
            <person name="Lilburn T.G."/>
            <person name="Beck B.J."/>
            <person name="De Vos P."/>
            <person name="Vandamme P."/>
            <person name="Eisen J.A."/>
            <person name="Garrity G."/>
            <person name="Hugenholtz P."/>
            <person name="Kyrpides N.C."/>
        </authorList>
    </citation>
    <scope>NUCLEOTIDE SEQUENCE [LARGE SCALE GENOMIC DNA]</scope>
    <source>
        <strain evidence="2 3">CGMCC 1.6858</strain>
    </source>
</reference>
<proteinExistence type="predicted"/>
<keyword evidence="3" id="KW-1185">Reference proteome</keyword>
<comment type="caution">
    <text evidence="2">The sequence shown here is derived from an EMBL/GenBank/DDBJ whole genome shotgun (WGS) entry which is preliminary data.</text>
</comment>
<evidence type="ECO:0000256" key="1">
    <source>
        <dbReference type="SAM" id="SignalP"/>
    </source>
</evidence>
<evidence type="ECO:0000313" key="2">
    <source>
        <dbReference type="EMBL" id="TWI47095.1"/>
    </source>
</evidence>
<dbReference type="EMBL" id="VLKY01000025">
    <property type="protein sequence ID" value="TWI47095.1"/>
    <property type="molecule type" value="Genomic_DNA"/>
</dbReference>
<sequence length="340" mass="36656">MNRHISHLLSMLAFWLCIGLSSSTNAAVGCYSGDVIGPKLITDICWDCLFPLRVAGVSISGETSGVPDGASTKSACMCWDTNNVPRPGISSGMWEPARLVEFQRVPGCSSVLNGVRFPFDRTFQGTHGYGSGGKQDGMFMHYHYYAFPLLVILDLFTSGWCQNDGYMDLDVMYMSELDPTWNNAELAFFANPEAAAVANPIAAAACSADAVASATGNPIESMFWCAGSWGTLYPLVGSVPGNRGVIKGSSLLSARVLAALHRRGLAYGTMGDAAMCGGEITPTLPKSQYKLSILHPLPETKKGHKIGESTLIWGQARTIPAEGQDPIYTIWRWKDCCMTQ</sequence>
<dbReference type="RefSeq" id="WP_145145757.1">
    <property type="nucleotide sequence ID" value="NZ_VLKY01000025.1"/>
</dbReference>
<dbReference type="OrthoDB" id="9788211at2"/>
<dbReference type="AlphaFoldDB" id="A0A562PRL9"/>
<dbReference type="Pfam" id="PF06834">
    <property type="entry name" value="TraU"/>
    <property type="match status" value="1"/>
</dbReference>
<feature type="chain" id="PRO_5022016056" evidence="1">
    <location>
        <begin position="27"/>
        <end position="340"/>
    </location>
</feature>
<keyword evidence="1" id="KW-0732">Signal</keyword>
<protein>
    <submittedName>
        <fullName evidence="2">Conjugal transfer pilus assembly protein TraU</fullName>
    </submittedName>
</protein>